<proteinExistence type="predicted"/>
<dbReference type="EMBL" id="CM004389">
    <property type="protein sequence ID" value="OAY53885.1"/>
    <property type="molecule type" value="Genomic_DNA"/>
</dbReference>
<keyword evidence="1" id="KW-1133">Transmembrane helix</keyword>
<sequence>MSPFSYFDFPSSCLYYFAFENFFSLILIYACLILCFFMSISYNCCNESIIIAVIGLVSFLY</sequence>
<evidence type="ECO:0000313" key="2">
    <source>
        <dbReference type="EMBL" id="OAY53885.1"/>
    </source>
</evidence>
<reference evidence="2" key="1">
    <citation type="submission" date="2016-02" db="EMBL/GenBank/DDBJ databases">
        <title>WGS assembly of Manihot esculenta.</title>
        <authorList>
            <person name="Bredeson J.V."/>
            <person name="Prochnik S.E."/>
            <person name="Lyons J.B."/>
            <person name="Schmutz J."/>
            <person name="Grimwood J."/>
            <person name="Vrebalov J."/>
            <person name="Bart R.S."/>
            <person name="Amuge T."/>
            <person name="Ferguson M.E."/>
            <person name="Green R."/>
            <person name="Putnam N."/>
            <person name="Stites J."/>
            <person name="Rounsley S."/>
            <person name="Rokhsar D.S."/>
        </authorList>
    </citation>
    <scope>NUCLEOTIDE SEQUENCE [LARGE SCALE GENOMIC DNA]</scope>
    <source>
        <tissue evidence="2">Leaf</tissue>
    </source>
</reference>
<keyword evidence="1" id="KW-0812">Transmembrane</keyword>
<organism evidence="2">
    <name type="scientific">Manihot esculenta</name>
    <name type="common">Cassava</name>
    <name type="synonym">Jatropha manihot</name>
    <dbReference type="NCBI Taxonomy" id="3983"/>
    <lineage>
        <taxon>Eukaryota</taxon>
        <taxon>Viridiplantae</taxon>
        <taxon>Streptophyta</taxon>
        <taxon>Embryophyta</taxon>
        <taxon>Tracheophyta</taxon>
        <taxon>Spermatophyta</taxon>
        <taxon>Magnoliopsida</taxon>
        <taxon>eudicotyledons</taxon>
        <taxon>Gunneridae</taxon>
        <taxon>Pentapetalae</taxon>
        <taxon>rosids</taxon>
        <taxon>fabids</taxon>
        <taxon>Malpighiales</taxon>
        <taxon>Euphorbiaceae</taxon>
        <taxon>Crotonoideae</taxon>
        <taxon>Manihoteae</taxon>
        <taxon>Manihot</taxon>
    </lineage>
</organism>
<accession>A0A2C9W451</accession>
<name>A0A2C9W451_MANES</name>
<keyword evidence="1" id="KW-0472">Membrane</keyword>
<feature type="transmembrane region" description="Helical" evidence="1">
    <location>
        <begin position="14"/>
        <end position="37"/>
    </location>
</feature>
<dbReference type="AlphaFoldDB" id="A0A2C9W451"/>
<protein>
    <submittedName>
        <fullName evidence="2">Uncharacterized protein</fullName>
    </submittedName>
</protein>
<evidence type="ECO:0000256" key="1">
    <source>
        <dbReference type="SAM" id="Phobius"/>
    </source>
</evidence>
<gene>
    <name evidence="2" type="ORF">MANES_03G031200</name>
</gene>